<evidence type="ECO:0000256" key="8">
    <source>
        <dbReference type="SAM" id="Phobius"/>
    </source>
</evidence>
<keyword evidence="4" id="KW-0337">GPI-anchor biosynthesis</keyword>
<dbReference type="GeneID" id="33557951"/>
<dbReference type="PANTHER" id="PTHR12982">
    <property type="entry name" value="PHOSPHATIDYLINOSITOL GLYCAN, CLASS C"/>
    <property type="match status" value="1"/>
</dbReference>
<comment type="caution">
    <text evidence="9">The sequence shown here is derived from an EMBL/GenBank/DDBJ whole genome shotgun (WGS) entry which is preliminary data.</text>
</comment>
<protein>
    <submittedName>
        <fullName evidence="9">Phosphatidylinositol N-acetylglucosaminyltransferase subunit C</fullName>
    </submittedName>
</protein>
<dbReference type="RefSeq" id="XP_021870517.1">
    <property type="nucleotide sequence ID" value="XM_022016142.1"/>
</dbReference>
<accession>A0A1Y1UFX8</accession>
<dbReference type="STRING" id="4999.A0A1Y1UFX8"/>
<keyword evidence="9" id="KW-0328">Glycosyltransferase</keyword>
<feature type="transmembrane region" description="Helical" evidence="8">
    <location>
        <begin position="261"/>
        <end position="281"/>
    </location>
</feature>
<evidence type="ECO:0000313" key="9">
    <source>
        <dbReference type="EMBL" id="ORX36416.1"/>
    </source>
</evidence>
<dbReference type="GO" id="GO:0006506">
    <property type="term" value="P:GPI anchor biosynthetic process"/>
    <property type="evidence" value="ECO:0007669"/>
    <property type="project" value="UniProtKB-UniPathway"/>
</dbReference>
<dbReference type="PANTHER" id="PTHR12982:SF0">
    <property type="entry name" value="PHOSPHATIDYLINOSITOL N-ACETYLGLUCOSAMINYLTRANSFERASE SUBUNIT C"/>
    <property type="match status" value="1"/>
</dbReference>
<evidence type="ECO:0000256" key="5">
    <source>
        <dbReference type="ARBA" id="ARBA00022692"/>
    </source>
</evidence>
<evidence type="ECO:0000256" key="6">
    <source>
        <dbReference type="ARBA" id="ARBA00022989"/>
    </source>
</evidence>
<comment type="pathway">
    <text evidence="2">Glycolipid biosynthesis; glycosylphosphatidylinositol-anchor biosynthesis.</text>
</comment>
<dbReference type="InterPro" id="IPR009450">
    <property type="entry name" value="Plno_GlcNAc_GPI2"/>
</dbReference>
<keyword evidence="9" id="KW-0808">Transferase</keyword>
<evidence type="ECO:0000256" key="3">
    <source>
        <dbReference type="ARBA" id="ARBA00008321"/>
    </source>
</evidence>
<feature type="transmembrane region" description="Helical" evidence="8">
    <location>
        <begin position="51"/>
        <end position="77"/>
    </location>
</feature>
<sequence>MTPARGSADCIDTAEPWEKVLWRRQPYPDNHVPESFLAELRDLPPRPRPRLFALVIHALPITQHMAVIALFLSIFHALLIGRFSASSVGWAVVLSSVVGHFVRRLGWREQGLERDLTSHGLLPPTTSLRPLILPPLLLSLLSPVLGTLTSATTSDSIWPLAGCLLFIHVLLADFKTGPDARQKYRERRRFQQRQRRSSFHGDLEAIEEKSLSSSLSFTSALSASIVLASRLPSTAHVFSLILLAVSLFAGWPVVAKGVREAGQGFSILLTASTVLLAFSILPHDPSESLLFTAPSLIFLCTLLVVNIIGPLVFWWGWRWKTIRGGGWDVAVVRIRQATSGHG</sequence>
<keyword evidence="6 8" id="KW-1133">Transmembrane helix</keyword>
<comment type="subcellular location">
    <subcellularLocation>
        <location evidence="1">Membrane</location>
        <topology evidence="1">Multi-pass membrane protein</topology>
    </subcellularLocation>
</comment>
<proteinExistence type="inferred from homology"/>
<evidence type="ECO:0000256" key="1">
    <source>
        <dbReference type="ARBA" id="ARBA00004141"/>
    </source>
</evidence>
<keyword evidence="10" id="KW-1185">Reference proteome</keyword>
<keyword evidence="7 8" id="KW-0472">Membrane</keyword>
<dbReference type="InParanoid" id="A0A1Y1UFX8"/>
<feature type="transmembrane region" description="Helical" evidence="8">
    <location>
        <begin position="293"/>
        <end position="317"/>
    </location>
</feature>
<reference evidence="9 10" key="1">
    <citation type="submission" date="2017-03" db="EMBL/GenBank/DDBJ databases">
        <title>Widespread Adenine N6-methylation of Active Genes in Fungi.</title>
        <authorList>
            <consortium name="DOE Joint Genome Institute"/>
            <person name="Mondo S.J."/>
            <person name="Dannebaum R.O."/>
            <person name="Kuo R.C."/>
            <person name="Louie K.B."/>
            <person name="Bewick A.J."/>
            <person name="Labutti K."/>
            <person name="Haridas S."/>
            <person name="Kuo A."/>
            <person name="Salamov A."/>
            <person name="Ahrendt S.R."/>
            <person name="Lau R."/>
            <person name="Bowen B.P."/>
            <person name="Lipzen A."/>
            <person name="Sullivan W."/>
            <person name="Andreopoulos W.B."/>
            <person name="Clum A."/>
            <person name="Lindquist E."/>
            <person name="Daum C."/>
            <person name="Northen T.R."/>
            <person name="Ramamoorthy G."/>
            <person name="Schmitz R.J."/>
            <person name="Gryganskyi A."/>
            <person name="Culley D."/>
            <person name="Magnuson J."/>
            <person name="James T.Y."/>
            <person name="O'Malley M.A."/>
            <person name="Stajich J.E."/>
            <person name="Spatafora J.W."/>
            <person name="Visel A."/>
            <person name="Grigoriev I.V."/>
        </authorList>
    </citation>
    <scope>NUCLEOTIDE SEQUENCE [LARGE SCALE GENOMIC DNA]</scope>
    <source>
        <strain evidence="9 10">NRRL Y-17943</strain>
    </source>
</reference>
<dbReference type="EMBL" id="NBSH01000008">
    <property type="protein sequence ID" value="ORX36416.1"/>
    <property type="molecule type" value="Genomic_DNA"/>
</dbReference>
<organism evidence="9 10">
    <name type="scientific">Kockovaella imperatae</name>
    <dbReference type="NCBI Taxonomy" id="4999"/>
    <lineage>
        <taxon>Eukaryota</taxon>
        <taxon>Fungi</taxon>
        <taxon>Dikarya</taxon>
        <taxon>Basidiomycota</taxon>
        <taxon>Agaricomycotina</taxon>
        <taxon>Tremellomycetes</taxon>
        <taxon>Tremellales</taxon>
        <taxon>Cuniculitremaceae</taxon>
        <taxon>Kockovaella</taxon>
    </lineage>
</organism>
<name>A0A1Y1UFX8_9TREE</name>
<dbReference type="GO" id="GO:0016757">
    <property type="term" value="F:glycosyltransferase activity"/>
    <property type="evidence" value="ECO:0007669"/>
    <property type="project" value="UniProtKB-KW"/>
</dbReference>
<dbReference type="Pfam" id="PF06432">
    <property type="entry name" value="GPI2"/>
    <property type="match status" value="1"/>
</dbReference>
<dbReference type="Proteomes" id="UP000193218">
    <property type="component" value="Unassembled WGS sequence"/>
</dbReference>
<dbReference type="PIRSF" id="PIRSF016104">
    <property type="entry name" value="GPI2"/>
    <property type="match status" value="1"/>
</dbReference>
<dbReference type="UniPathway" id="UPA00196"/>
<gene>
    <name evidence="9" type="ORF">BD324DRAFT_628776</name>
</gene>
<evidence type="ECO:0000256" key="2">
    <source>
        <dbReference type="ARBA" id="ARBA00004687"/>
    </source>
</evidence>
<evidence type="ECO:0000256" key="4">
    <source>
        <dbReference type="ARBA" id="ARBA00022502"/>
    </source>
</evidence>
<evidence type="ECO:0000313" key="10">
    <source>
        <dbReference type="Proteomes" id="UP000193218"/>
    </source>
</evidence>
<dbReference type="OrthoDB" id="196709at2759"/>
<evidence type="ECO:0000256" key="7">
    <source>
        <dbReference type="ARBA" id="ARBA00023136"/>
    </source>
</evidence>
<keyword evidence="5 8" id="KW-0812">Transmembrane</keyword>
<comment type="similarity">
    <text evidence="3">Belongs to the PIGC family.</text>
</comment>
<feature type="transmembrane region" description="Helical" evidence="8">
    <location>
        <begin position="235"/>
        <end position="254"/>
    </location>
</feature>
<dbReference type="GO" id="GO:0000506">
    <property type="term" value="C:glycosylphosphatidylinositol-N-acetylglucosaminyltransferase (GPI-GnT) complex"/>
    <property type="evidence" value="ECO:0007669"/>
    <property type="project" value="TreeGrafter"/>
</dbReference>
<dbReference type="FunCoup" id="A0A1Y1UFX8">
    <property type="interactions" value="264"/>
</dbReference>
<dbReference type="AlphaFoldDB" id="A0A1Y1UFX8"/>